<accession>A0ABR7J0I9</accession>
<gene>
    <name evidence="2" type="ORF">H8R27_11670</name>
</gene>
<dbReference type="RefSeq" id="WP_166129839.1">
    <property type="nucleotide sequence ID" value="NZ_JAANOQ010000007.1"/>
</dbReference>
<organism evidence="2 3">
    <name type="scientific">Flavobacterium bernardetii</name>
    <dbReference type="NCBI Taxonomy" id="2813823"/>
    <lineage>
        <taxon>Bacteria</taxon>
        <taxon>Pseudomonadati</taxon>
        <taxon>Bacteroidota</taxon>
        <taxon>Flavobacteriia</taxon>
        <taxon>Flavobacteriales</taxon>
        <taxon>Flavobacteriaceae</taxon>
        <taxon>Flavobacterium</taxon>
    </lineage>
</organism>
<name>A0ABR7J0I9_9FLAO</name>
<keyword evidence="1" id="KW-0472">Membrane</keyword>
<dbReference type="EMBL" id="JACRUN010000007">
    <property type="protein sequence ID" value="MBC5835544.1"/>
    <property type="molecule type" value="Genomic_DNA"/>
</dbReference>
<protein>
    <submittedName>
        <fullName evidence="2">Uncharacterized protein</fullName>
    </submittedName>
</protein>
<reference evidence="2 3" key="1">
    <citation type="submission" date="2020-08" db="EMBL/GenBank/DDBJ databases">
        <title>Description of novel Flavobacterium F-408 isolate.</title>
        <authorList>
            <person name="Saticioglu I.B."/>
            <person name="Duman M."/>
            <person name="Altun S."/>
        </authorList>
    </citation>
    <scope>NUCLEOTIDE SEQUENCE [LARGE SCALE GENOMIC DNA]</scope>
    <source>
        <strain evidence="2 3">F-408</strain>
    </source>
</reference>
<proteinExistence type="predicted"/>
<feature type="transmembrane region" description="Helical" evidence="1">
    <location>
        <begin position="106"/>
        <end position="125"/>
    </location>
</feature>
<evidence type="ECO:0000313" key="3">
    <source>
        <dbReference type="Proteomes" id="UP000605990"/>
    </source>
</evidence>
<keyword evidence="1" id="KW-0812">Transmembrane</keyword>
<feature type="transmembrane region" description="Helical" evidence="1">
    <location>
        <begin position="56"/>
        <end position="73"/>
    </location>
</feature>
<sequence>MKVDEDKYLEKLVDHIMKDQTLEAPSIDFTSKVMAQMTAAKTNEVKVYKPLISKPILIGIIGFIIALIAYCALNEQPNTGNQQLTYIDFSLLYDNYFLKSIRFSKITIYSVVVATAMFFIQISFLKNHFKKV</sequence>
<evidence type="ECO:0000256" key="1">
    <source>
        <dbReference type="SAM" id="Phobius"/>
    </source>
</evidence>
<keyword evidence="3" id="KW-1185">Reference proteome</keyword>
<evidence type="ECO:0000313" key="2">
    <source>
        <dbReference type="EMBL" id="MBC5835544.1"/>
    </source>
</evidence>
<keyword evidence="1" id="KW-1133">Transmembrane helix</keyword>
<dbReference type="Proteomes" id="UP000605990">
    <property type="component" value="Unassembled WGS sequence"/>
</dbReference>
<comment type="caution">
    <text evidence="2">The sequence shown here is derived from an EMBL/GenBank/DDBJ whole genome shotgun (WGS) entry which is preliminary data.</text>
</comment>